<name>A0ACC0BFN1_CATRO</name>
<accession>A0ACC0BFN1</accession>
<keyword evidence="2" id="KW-1185">Reference proteome</keyword>
<evidence type="ECO:0000313" key="1">
    <source>
        <dbReference type="EMBL" id="KAI5671479.1"/>
    </source>
</evidence>
<dbReference type="EMBL" id="CM044703">
    <property type="protein sequence ID" value="KAI5671479.1"/>
    <property type="molecule type" value="Genomic_DNA"/>
</dbReference>
<comment type="caution">
    <text evidence="1">The sequence shown here is derived from an EMBL/GenBank/DDBJ whole genome shotgun (WGS) entry which is preliminary data.</text>
</comment>
<proteinExistence type="predicted"/>
<gene>
    <name evidence="1" type="ORF">M9H77_11843</name>
</gene>
<dbReference type="Proteomes" id="UP001060085">
    <property type="component" value="Linkage Group LG03"/>
</dbReference>
<organism evidence="1 2">
    <name type="scientific">Catharanthus roseus</name>
    <name type="common">Madagascar periwinkle</name>
    <name type="synonym">Vinca rosea</name>
    <dbReference type="NCBI Taxonomy" id="4058"/>
    <lineage>
        <taxon>Eukaryota</taxon>
        <taxon>Viridiplantae</taxon>
        <taxon>Streptophyta</taxon>
        <taxon>Embryophyta</taxon>
        <taxon>Tracheophyta</taxon>
        <taxon>Spermatophyta</taxon>
        <taxon>Magnoliopsida</taxon>
        <taxon>eudicotyledons</taxon>
        <taxon>Gunneridae</taxon>
        <taxon>Pentapetalae</taxon>
        <taxon>asterids</taxon>
        <taxon>lamiids</taxon>
        <taxon>Gentianales</taxon>
        <taxon>Apocynaceae</taxon>
        <taxon>Rauvolfioideae</taxon>
        <taxon>Vinceae</taxon>
        <taxon>Catharanthinae</taxon>
        <taxon>Catharanthus</taxon>
    </lineage>
</organism>
<protein>
    <submittedName>
        <fullName evidence="1">Uncharacterized protein</fullName>
    </submittedName>
</protein>
<evidence type="ECO:0000313" key="2">
    <source>
        <dbReference type="Proteomes" id="UP001060085"/>
    </source>
</evidence>
<reference evidence="2" key="1">
    <citation type="journal article" date="2023" name="Nat. Plants">
        <title>Single-cell RNA sequencing provides a high-resolution roadmap for understanding the multicellular compartmentation of specialized metabolism.</title>
        <authorList>
            <person name="Sun S."/>
            <person name="Shen X."/>
            <person name="Li Y."/>
            <person name="Li Y."/>
            <person name="Wang S."/>
            <person name="Li R."/>
            <person name="Zhang H."/>
            <person name="Shen G."/>
            <person name="Guo B."/>
            <person name="Wei J."/>
            <person name="Xu J."/>
            <person name="St-Pierre B."/>
            <person name="Chen S."/>
            <person name="Sun C."/>
        </authorList>
    </citation>
    <scope>NUCLEOTIDE SEQUENCE [LARGE SCALE GENOMIC DNA]</scope>
</reference>
<sequence>MAGALGLYLTQENWFREHSARLARQFQGVARDVQELKQARIVPQWSKELEITLVVIILLTIKDLLIIFLLIDIMICRFKILIHFMKVDQGRPQVRVGRRGGLGGRGYHISQEEFPRHEAWHEDNLYEDYGENPNIAQAYHGCYYGNQQKDKAIEKIKWKMLRFKGEIKVIEEFKNVFPEEMPSGIPPWIVVYTFLVHCFGELEDLETPQESIEVSLRELEMLLVAYTSHVNMFGKLCAISLSGNLYLLVPCMFNCLTPCVPLENQLMPNVFEHLSSHSFVNHLIPTEAKHDLLCFEHENLHDDSFLEPKVDESSSARAIFDVFHSRIEGKPIKNNDYVLTFFATFMKDLD</sequence>